<dbReference type="GO" id="GO:0015297">
    <property type="term" value="F:antiporter activity"/>
    <property type="evidence" value="ECO:0007669"/>
    <property type="project" value="InterPro"/>
</dbReference>
<feature type="transmembrane region" description="Helical" evidence="5">
    <location>
        <begin position="464"/>
        <end position="486"/>
    </location>
</feature>
<dbReference type="InterPro" id="IPR038770">
    <property type="entry name" value="Na+/solute_symporter_sf"/>
</dbReference>
<evidence type="ECO:0000313" key="7">
    <source>
        <dbReference type="EMBL" id="CAI5735275.1"/>
    </source>
</evidence>
<feature type="transmembrane region" description="Helical" evidence="5">
    <location>
        <begin position="193"/>
        <end position="220"/>
    </location>
</feature>
<dbReference type="EMBL" id="CANTFL010001256">
    <property type="protein sequence ID" value="CAI5735275.1"/>
    <property type="molecule type" value="Genomic_DNA"/>
</dbReference>
<feature type="transmembrane region" description="Helical" evidence="5">
    <location>
        <begin position="75"/>
        <end position="95"/>
    </location>
</feature>
<dbReference type="GO" id="GO:1902600">
    <property type="term" value="P:proton transmembrane transport"/>
    <property type="evidence" value="ECO:0007669"/>
    <property type="project" value="InterPro"/>
</dbReference>
<dbReference type="PROSITE" id="PS51257">
    <property type="entry name" value="PROKAR_LIPOPROTEIN"/>
    <property type="match status" value="1"/>
</dbReference>
<feature type="transmembrane region" description="Helical" evidence="5">
    <location>
        <begin position="271"/>
        <end position="295"/>
    </location>
</feature>
<feature type="transmembrane region" description="Helical" evidence="5">
    <location>
        <begin position="21"/>
        <end position="41"/>
    </location>
</feature>
<evidence type="ECO:0000256" key="1">
    <source>
        <dbReference type="ARBA" id="ARBA00004141"/>
    </source>
</evidence>
<dbReference type="PANTHER" id="PTHR43021">
    <property type="entry name" value="NA(+)/H(+) ANTIPORTER-RELATED"/>
    <property type="match status" value="1"/>
</dbReference>
<organism evidence="7 8">
    <name type="scientific">Hyaloperonospora brassicae</name>
    <name type="common">Brassica downy mildew</name>
    <name type="synonym">Peronospora brassicae</name>
    <dbReference type="NCBI Taxonomy" id="162125"/>
    <lineage>
        <taxon>Eukaryota</taxon>
        <taxon>Sar</taxon>
        <taxon>Stramenopiles</taxon>
        <taxon>Oomycota</taxon>
        <taxon>Peronosporomycetes</taxon>
        <taxon>Peronosporales</taxon>
        <taxon>Peronosporaceae</taxon>
        <taxon>Hyaloperonospora</taxon>
    </lineage>
</organism>
<name>A0AAV0UEC4_HYABA</name>
<proteinExistence type="predicted"/>
<dbReference type="GO" id="GO:0016020">
    <property type="term" value="C:membrane"/>
    <property type="evidence" value="ECO:0007669"/>
    <property type="project" value="UniProtKB-SubCell"/>
</dbReference>
<evidence type="ECO:0000256" key="2">
    <source>
        <dbReference type="ARBA" id="ARBA00022692"/>
    </source>
</evidence>
<keyword evidence="8" id="KW-1185">Reference proteome</keyword>
<evidence type="ECO:0000256" key="4">
    <source>
        <dbReference type="ARBA" id="ARBA00023136"/>
    </source>
</evidence>
<feature type="transmembrane region" description="Helical" evidence="5">
    <location>
        <begin position="163"/>
        <end position="181"/>
    </location>
</feature>
<feature type="transmembrane region" description="Helical" evidence="5">
    <location>
        <begin position="410"/>
        <end position="428"/>
    </location>
</feature>
<evidence type="ECO:0000259" key="6">
    <source>
        <dbReference type="Pfam" id="PF00999"/>
    </source>
</evidence>
<dbReference type="InterPro" id="IPR006153">
    <property type="entry name" value="Cation/H_exchanger_TM"/>
</dbReference>
<accession>A0AAV0UEC4</accession>
<keyword evidence="2 5" id="KW-0812">Transmembrane</keyword>
<feature type="transmembrane region" description="Helical" evidence="5">
    <location>
        <begin position="107"/>
        <end position="127"/>
    </location>
</feature>
<feature type="transmembrane region" description="Helical" evidence="5">
    <location>
        <begin position="440"/>
        <end position="458"/>
    </location>
</feature>
<evidence type="ECO:0000256" key="3">
    <source>
        <dbReference type="ARBA" id="ARBA00022989"/>
    </source>
</evidence>
<dbReference type="Pfam" id="PF00999">
    <property type="entry name" value="Na_H_Exchanger"/>
    <property type="match status" value="1"/>
</dbReference>
<dbReference type="AlphaFoldDB" id="A0AAV0UEC4"/>
<keyword evidence="3 5" id="KW-1133">Transmembrane helix</keyword>
<keyword evidence="4 5" id="KW-0472">Membrane</keyword>
<reference evidence="7" key="1">
    <citation type="submission" date="2022-12" db="EMBL/GenBank/DDBJ databases">
        <authorList>
            <person name="Webb A."/>
        </authorList>
    </citation>
    <scope>NUCLEOTIDE SEQUENCE</scope>
    <source>
        <strain evidence="7">Hp1</strain>
    </source>
</reference>
<dbReference type="Gene3D" id="1.20.1530.20">
    <property type="match status" value="1"/>
</dbReference>
<feature type="domain" description="Cation/H+ exchanger transmembrane" evidence="6">
    <location>
        <begin position="90"/>
        <end position="293"/>
    </location>
</feature>
<feature type="transmembrane region" description="Helical" evidence="5">
    <location>
        <begin position="385"/>
        <end position="404"/>
    </location>
</feature>
<dbReference type="Proteomes" id="UP001162031">
    <property type="component" value="Unassembled WGS sequence"/>
</dbReference>
<sequence>MPTNDVRVTRRLTSSGPPRPLALVYVLLTAFAASCTVASGHTPSSQDFGRRLSGASGNEDQTVPFYSWGNTVETLRYGLAFIIVLVAAHPLGLLFPKYFKLPLITGYLVIGIIAGPFVANLLTEGLVEMLSNYVSALALSFISFQAGQEIYWPELRPQLKSILILLGALYLTAMVILTSAVLATESAFFYKDLIFNCQLGIALMFGSISVLGSPATVMAIKIELDSVGPFTNLMLGATMIAEFVVLVSFSVSRIVCSIYCAELDVSMLNLIYTLGIVLSNVLVGIVLAGLTFAIFQIPGGESHHHHQQSANDYNGVDQSPSASMYGDPKTDPKASYVEVDSTPQANARNNTGHAGNGGAAAQSSSFLTPQTALYLKGFIWLSMGYIFYISSSLLAHLTAAQFGLSWEIKFEPLLVLMVAACIAGHHTAIRHDMHVILDTAAPYMFLPFFVMTGAALKLDQVVHAIPLMTVYVLLRYVAIFIACYFGGRFLLKLPPRQYNNLWLTMTPQAGVALGLANEVKVLSDETWAADFAATIVAAVVVNQIIGPVLCAMGLGRAGETLQDRLPDDNERKTDFDGKEFDAGKDFDGKEYDFDDNIGKRRPSRLSVRYSFNQRASRLSIFDHGDQKAPPQFCKVHNAVVIGDDEVAFEVALELSLYGARVNVPLLDQERTGQWQKMNEAILHRAAKGDLVSYKNTLKDRDNAQAMSAADVLIFTGDSNRTRENVRMLKSLLGESHPRMIAFVPDCKFSKEMKALGVLVIQPSIALANIATRMALLDAKLAEALSNEISTTSDFSTASYFMGGAGGDLTDLRLEGRRLALGRSVVNHHSVDYDRLLETLASAHLPPPPPPSRVSMFGTSAASVDPFSTRDNRSNFFVMHDGPEEAVSHIVRRSRHRISIPTIAG</sequence>
<comment type="caution">
    <text evidence="7">The sequence shown here is derived from an EMBL/GenBank/DDBJ whole genome shotgun (WGS) entry which is preliminary data.</text>
</comment>
<comment type="subcellular location">
    <subcellularLocation>
        <location evidence="1">Membrane</location>
        <topology evidence="1">Multi-pass membrane protein</topology>
    </subcellularLocation>
</comment>
<feature type="transmembrane region" description="Helical" evidence="5">
    <location>
        <begin position="232"/>
        <end position="251"/>
    </location>
</feature>
<protein>
    <recommendedName>
        <fullName evidence="6">Cation/H+ exchanger transmembrane domain-containing protein</fullName>
    </recommendedName>
</protein>
<evidence type="ECO:0000313" key="8">
    <source>
        <dbReference type="Proteomes" id="UP001162031"/>
    </source>
</evidence>
<evidence type="ECO:0000256" key="5">
    <source>
        <dbReference type="SAM" id="Phobius"/>
    </source>
</evidence>
<dbReference type="PANTHER" id="PTHR43021:SF2">
    <property type="entry name" value="CATION_H+ EXCHANGER DOMAIN-CONTAINING PROTEIN"/>
    <property type="match status" value="1"/>
</dbReference>
<gene>
    <name evidence="7" type="ORF">HBR001_LOCUS6434</name>
</gene>